<feature type="region of interest" description="Disordered" evidence="5">
    <location>
        <begin position="576"/>
        <end position="631"/>
    </location>
</feature>
<feature type="region of interest" description="Disordered" evidence="5">
    <location>
        <begin position="127"/>
        <end position="192"/>
    </location>
</feature>
<dbReference type="OrthoDB" id="3247158at2759"/>
<feature type="domain" description="C3H1-type" evidence="6">
    <location>
        <begin position="475"/>
        <end position="498"/>
    </location>
</feature>
<comment type="caution">
    <text evidence="8">The sequence shown here is derived from an EMBL/GenBank/DDBJ whole genome shotgun (WGS) entry which is preliminary data.</text>
</comment>
<dbReference type="InterPro" id="IPR013899">
    <property type="entry name" value="DUF1771"/>
</dbReference>
<feature type="compositionally biased region" description="Low complexity" evidence="5">
    <location>
        <begin position="311"/>
        <end position="322"/>
    </location>
</feature>
<evidence type="ECO:0000256" key="3">
    <source>
        <dbReference type="ARBA" id="ARBA00022833"/>
    </source>
</evidence>
<feature type="compositionally biased region" description="Polar residues" evidence="5">
    <location>
        <begin position="240"/>
        <end position="254"/>
    </location>
</feature>
<dbReference type="Gene3D" id="4.10.1000.10">
    <property type="entry name" value="Zinc finger, CCCH-type"/>
    <property type="match status" value="1"/>
</dbReference>
<dbReference type="Proteomes" id="UP000565441">
    <property type="component" value="Unassembled WGS sequence"/>
</dbReference>
<dbReference type="SMART" id="SM01162">
    <property type="entry name" value="DUF1771"/>
    <property type="match status" value="1"/>
</dbReference>
<dbReference type="Pfam" id="PF08590">
    <property type="entry name" value="DUF1771"/>
    <property type="match status" value="1"/>
</dbReference>
<dbReference type="InterPro" id="IPR036063">
    <property type="entry name" value="Smr_dom_sf"/>
</dbReference>
<feature type="compositionally biased region" description="Low complexity" evidence="5">
    <location>
        <begin position="464"/>
        <end position="473"/>
    </location>
</feature>
<feature type="compositionally biased region" description="Low complexity" evidence="5">
    <location>
        <begin position="596"/>
        <end position="620"/>
    </location>
</feature>
<sequence>MASLTLPLTTTYDSGSLSDSAADSSSLMPKFPHTRAQLSAIARQHKPLDNYDSDADGDDFNRVSSSFVNRIAALLADEQEDELKTLLKNTYGMDDETLEQNVLDLMHKHRDDLAGVPFFYLTSTRRPISRPSSRASNSTRLHPARPDTPNSAPTSPLAIGFRRPHTPVTSPLAGGTAQPTSYMSARSDYSPQSSPILAHVQATHAHAQFTASLPASPISSPRMLNAKASEFKPIQRPLSAASSTPGSYLRTDTPSPDLWAHNSPRATSNLAIAAPLIADQSPSQHPRSLTPSSSLRTSLRPDDEDEEDPFDPFAPSSAPPSFHSVTVSDYDNMPWPYHTMPPYNFTESPPNELQLQDTQDMSPDAQSLLTDGMTPFDVLSSVFGSTLAPSELEDALTVNGYDFERAMAWLVDRAPPAAPTPQIRMQSMGGRVTLVSRDAVGNGRGGSPGRGNFTNGNGNGPRYGNTGAGRARPAPGGNRVCRYFMAGECLRADCRFSHDLERALCRFWLRGTCAKHENCEFLHHLPKDADISSLNIALARANIQPGTGPLAVHTSGPPPDDFPVLGYDNGAGGRGRRVGYDRAYNDPGRTRFSNAVKKAPPSVPSASGPGSTNPSTSPSADPSIAARMGGPSADILHHHRSAIVAPRPSPRLKLRVPLLLPTLPTGEAVSSMYMAYRARALQLGAARNACLSRAADAWRRGDGAAAKRFSREGHDLNAKMGVEMAAAAAKLVRERAKVAEQAVRNRDASWSDDPGDRGSRGNACGGGFGVCLGVASRDTGDGKMTSEERMEAMLDLHGLHSNEATEVLEQFLLALENEHFYGLAYAIVGEEKHTGTQDVARGASRARLATGVREWLHRWGYPWSERDGIVCIDPLTHASE</sequence>
<evidence type="ECO:0000256" key="2">
    <source>
        <dbReference type="ARBA" id="ARBA00022771"/>
    </source>
</evidence>
<protein>
    <recommendedName>
        <fullName evidence="10">Zinc finger CCCH domain-containing protein 6</fullName>
    </recommendedName>
</protein>
<keyword evidence="1 4" id="KW-0479">Metal-binding</keyword>
<dbReference type="InterPro" id="IPR053242">
    <property type="entry name" value="PAM2-like_domain"/>
</dbReference>
<feature type="domain" description="Smr" evidence="7">
    <location>
        <begin position="794"/>
        <end position="875"/>
    </location>
</feature>
<feature type="region of interest" description="Disordered" evidence="5">
    <location>
        <begin position="279"/>
        <end position="325"/>
    </location>
</feature>
<name>A0A8H5HHB4_9AGAR</name>
<dbReference type="PANTHER" id="PTHR46651:SF1">
    <property type="entry name" value="SMALL MUTS RELATED FAMILY PROTEIN"/>
    <property type="match status" value="1"/>
</dbReference>
<dbReference type="InterPro" id="IPR002625">
    <property type="entry name" value="Smr_dom"/>
</dbReference>
<evidence type="ECO:0000256" key="1">
    <source>
        <dbReference type="ARBA" id="ARBA00022723"/>
    </source>
</evidence>
<keyword evidence="3 4" id="KW-0862">Zinc</keyword>
<feature type="compositionally biased region" description="Polar residues" evidence="5">
    <location>
        <begin position="177"/>
        <end position="192"/>
    </location>
</feature>
<evidence type="ECO:0000313" key="8">
    <source>
        <dbReference type="EMBL" id="KAF5383536.1"/>
    </source>
</evidence>
<evidence type="ECO:0000256" key="5">
    <source>
        <dbReference type="SAM" id="MobiDB-lite"/>
    </source>
</evidence>
<feature type="region of interest" description="Disordered" evidence="5">
    <location>
        <begin position="439"/>
        <end position="473"/>
    </location>
</feature>
<evidence type="ECO:0000259" key="7">
    <source>
        <dbReference type="PROSITE" id="PS50828"/>
    </source>
</evidence>
<dbReference type="InterPro" id="IPR036855">
    <property type="entry name" value="Znf_CCCH_sf"/>
</dbReference>
<keyword evidence="2 4" id="KW-0863">Zinc-finger</keyword>
<dbReference type="PROSITE" id="PS50828">
    <property type="entry name" value="SMR"/>
    <property type="match status" value="1"/>
</dbReference>
<dbReference type="AlphaFoldDB" id="A0A8H5HHB4"/>
<dbReference type="SUPFAM" id="SSF90229">
    <property type="entry name" value="CCCH zinc finger"/>
    <property type="match status" value="1"/>
</dbReference>
<dbReference type="SUPFAM" id="SSF160443">
    <property type="entry name" value="SMR domain-like"/>
    <property type="match status" value="1"/>
</dbReference>
<dbReference type="PROSITE" id="PS50103">
    <property type="entry name" value="ZF_C3H1"/>
    <property type="match status" value="2"/>
</dbReference>
<dbReference type="SMART" id="SM00356">
    <property type="entry name" value="ZnF_C3H1"/>
    <property type="match status" value="2"/>
</dbReference>
<dbReference type="PANTHER" id="PTHR46651">
    <property type="entry name" value="POLYADENYLATE-BINDING PROTEIN-INTERACTING PROTEIN 7"/>
    <property type="match status" value="1"/>
</dbReference>
<feature type="compositionally biased region" description="Low complexity" evidence="5">
    <location>
        <begin position="286"/>
        <end position="298"/>
    </location>
</feature>
<reference evidence="8 9" key="1">
    <citation type="journal article" date="2020" name="ISME J.">
        <title>Uncovering the hidden diversity of litter-decomposition mechanisms in mushroom-forming fungi.</title>
        <authorList>
            <person name="Floudas D."/>
            <person name="Bentzer J."/>
            <person name="Ahren D."/>
            <person name="Johansson T."/>
            <person name="Persson P."/>
            <person name="Tunlid A."/>
        </authorList>
    </citation>
    <scope>NUCLEOTIDE SEQUENCE [LARGE SCALE GENOMIC DNA]</scope>
    <source>
        <strain evidence="8 9">CBS 661.87</strain>
    </source>
</reference>
<dbReference type="Gene3D" id="3.30.1370.110">
    <property type="match status" value="1"/>
</dbReference>
<dbReference type="EMBL" id="JAACJP010000006">
    <property type="protein sequence ID" value="KAF5383536.1"/>
    <property type="molecule type" value="Genomic_DNA"/>
</dbReference>
<feature type="zinc finger region" description="C3H1-type" evidence="4">
    <location>
        <begin position="499"/>
        <end position="526"/>
    </location>
</feature>
<evidence type="ECO:0000259" key="6">
    <source>
        <dbReference type="PROSITE" id="PS50103"/>
    </source>
</evidence>
<feature type="region of interest" description="Disordered" evidence="5">
    <location>
        <begin position="235"/>
        <end position="263"/>
    </location>
</feature>
<feature type="compositionally biased region" description="Low complexity" evidence="5">
    <location>
        <begin position="127"/>
        <end position="140"/>
    </location>
</feature>
<proteinExistence type="predicted"/>
<keyword evidence="9" id="KW-1185">Reference proteome</keyword>
<dbReference type="GO" id="GO:0008270">
    <property type="term" value="F:zinc ion binding"/>
    <property type="evidence" value="ECO:0007669"/>
    <property type="project" value="UniProtKB-KW"/>
</dbReference>
<accession>A0A8H5HHB4</accession>
<organism evidence="8 9">
    <name type="scientific">Tricholomella constricta</name>
    <dbReference type="NCBI Taxonomy" id="117010"/>
    <lineage>
        <taxon>Eukaryota</taxon>
        <taxon>Fungi</taxon>
        <taxon>Dikarya</taxon>
        <taxon>Basidiomycota</taxon>
        <taxon>Agaricomycotina</taxon>
        <taxon>Agaricomycetes</taxon>
        <taxon>Agaricomycetidae</taxon>
        <taxon>Agaricales</taxon>
        <taxon>Tricholomatineae</taxon>
        <taxon>Lyophyllaceae</taxon>
        <taxon>Tricholomella</taxon>
    </lineage>
</organism>
<feature type="zinc finger region" description="C3H1-type" evidence="4">
    <location>
        <begin position="475"/>
        <end position="498"/>
    </location>
</feature>
<dbReference type="InterPro" id="IPR000571">
    <property type="entry name" value="Znf_CCCH"/>
</dbReference>
<gene>
    <name evidence="8" type="ORF">D9615_003698</name>
</gene>
<evidence type="ECO:0000256" key="4">
    <source>
        <dbReference type="PROSITE-ProRule" id="PRU00723"/>
    </source>
</evidence>
<dbReference type="Pfam" id="PF14608">
    <property type="entry name" value="zf-CCCH_2"/>
    <property type="match status" value="2"/>
</dbReference>
<feature type="domain" description="C3H1-type" evidence="6">
    <location>
        <begin position="499"/>
        <end position="526"/>
    </location>
</feature>
<evidence type="ECO:0008006" key="10">
    <source>
        <dbReference type="Google" id="ProtNLM"/>
    </source>
</evidence>
<evidence type="ECO:0000313" key="9">
    <source>
        <dbReference type="Proteomes" id="UP000565441"/>
    </source>
</evidence>